<evidence type="ECO:0000259" key="2">
    <source>
        <dbReference type="Pfam" id="PF13439"/>
    </source>
</evidence>
<organism evidence="3 4">
    <name type="scientific">Candidatus Kaiserbacteria bacterium RIFCSPLOWO2_01_FULL_51_21</name>
    <dbReference type="NCBI Taxonomy" id="1798508"/>
    <lineage>
        <taxon>Bacteria</taxon>
        <taxon>Candidatus Kaiseribacteriota</taxon>
    </lineage>
</organism>
<dbReference type="Pfam" id="PF00534">
    <property type="entry name" value="Glycos_transf_1"/>
    <property type="match status" value="1"/>
</dbReference>
<dbReference type="GO" id="GO:0016758">
    <property type="term" value="F:hexosyltransferase activity"/>
    <property type="evidence" value="ECO:0007669"/>
    <property type="project" value="TreeGrafter"/>
</dbReference>
<dbReference type="Proteomes" id="UP000179115">
    <property type="component" value="Unassembled WGS sequence"/>
</dbReference>
<dbReference type="PANTHER" id="PTHR45947:SF3">
    <property type="entry name" value="SULFOQUINOVOSYL TRANSFERASE SQD2"/>
    <property type="match status" value="1"/>
</dbReference>
<dbReference type="AlphaFoldDB" id="A0A1F6EDZ7"/>
<feature type="domain" description="Glycosyl transferase family 1" evidence="1">
    <location>
        <begin position="190"/>
        <end position="306"/>
    </location>
</feature>
<comment type="caution">
    <text evidence="3">The sequence shown here is derived from an EMBL/GenBank/DDBJ whole genome shotgun (WGS) entry which is preliminary data.</text>
</comment>
<dbReference type="InterPro" id="IPR001296">
    <property type="entry name" value="Glyco_trans_1"/>
</dbReference>
<reference evidence="3 4" key="1">
    <citation type="journal article" date="2016" name="Nat. Commun.">
        <title>Thousands of microbial genomes shed light on interconnected biogeochemical processes in an aquifer system.</title>
        <authorList>
            <person name="Anantharaman K."/>
            <person name="Brown C.T."/>
            <person name="Hug L.A."/>
            <person name="Sharon I."/>
            <person name="Castelle C.J."/>
            <person name="Probst A.J."/>
            <person name="Thomas B.C."/>
            <person name="Singh A."/>
            <person name="Wilkins M.J."/>
            <person name="Karaoz U."/>
            <person name="Brodie E.L."/>
            <person name="Williams K.H."/>
            <person name="Hubbard S.S."/>
            <person name="Banfield J.F."/>
        </authorList>
    </citation>
    <scope>NUCLEOTIDE SEQUENCE [LARGE SCALE GENOMIC DNA]</scope>
</reference>
<sequence>MTKKKILFVITKSNWGGAQRYVFDLATHLPKDQFDVAVTHGGNGLLVEKLRDAGIRTIQIKNFERNIGIIKDTGSFFELVSCLRRERPDIVHLNSSKAGGIGTIAARLAGVKNIIFTVHGWPFLENRFVALKVFIWIASLSTALLCHKVICISEYDLQIAKRMPCIGGKAVRIYNGIAPMSFGSGEKIRNAFPPGVKITGTIGELTQNKNQIALIEEARNKPDMYVAIVGLGEDYTMLSQQIKKYGLDARVKLLGFIRASEALKGFDVFVLPSLKEGLPYVLLEAKAAGLPIIASRVGGVPEILDAKDLSIFSLQKMLEKTVALY</sequence>
<dbReference type="Gene3D" id="3.40.50.2000">
    <property type="entry name" value="Glycogen Phosphorylase B"/>
    <property type="match status" value="2"/>
</dbReference>
<evidence type="ECO:0000259" key="1">
    <source>
        <dbReference type="Pfam" id="PF00534"/>
    </source>
</evidence>
<dbReference type="InterPro" id="IPR050194">
    <property type="entry name" value="Glycosyltransferase_grp1"/>
</dbReference>
<feature type="domain" description="Glycosyltransferase subfamily 4-like N-terminal" evidence="2">
    <location>
        <begin position="15"/>
        <end position="177"/>
    </location>
</feature>
<dbReference type="PANTHER" id="PTHR45947">
    <property type="entry name" value="SULFOQUINOVOSYL TRANSFERASE SQD2"/>
    <property type="match status" value="1"/>
</dbReference>
<dbReference type="STRING" id="1798508.A3A35_02835"/>
<dbReference type="EMBL" id="MFLV01000008">
    <property type="protein sequence ID" value="OGG71850.1"/>
    <property type="molecule type" value="Genomic_DNA"/>
</dbReference>
<dbReference type="SUPFAM" id="SSF53756">
    <property type="entry name" value="UDP-Glycosyltransferase/glycogen phosphorylase"/>
    <property type="match status" value="1"/>
</dbReference>
<name>A0A1F6EDZ7_9BACT</name>
<evidence type="ECO:0000313" key="3">
    <source>
        <dbReference type="EMBL" id="OGG71850.1"/>
    </source>
</evidence>
<gene>
    <name evidence="3" type="ORF">A3A35_02835</name>
</gene>
<protein>
    <recommendedName>
        <fullName evidence="5">Glycosyltransferase subfamily 4-like N-terminal domain-containing protein</fullName>
    </recommendedName>
</protein>
<evidence type="ECO:0000313" key="4">
    <source>
        <dbReference type="Proteomes" id="UP000179115"/>
    </source>
</evidence>
<evidence type="ECO:0008006" key="5">
    <source>
        <dbReference type="Google" id="ProtNLM"/>
    </source>
</evidence>
<dbReference type="Pfam" id="PF13439">
    <property type="entry name" value="Glyco_transf_4"/>
    <property type="match status" value="1"/>
</dbReference>
<proteinExistence type="predicted"/>
<dbReference type="InterPro" id="IPR028098">
    <property type="entry name" value="Glyco_trans_4-like_N"/>
</dbReference>
<accession>A0A1F6EDZ7</accession>